<comment type="caution">
    <text evidence="1">The sequence shown here is derived from an EMBL/GenBank/DDBJ whole genome shotgun (WGS) entry which is preliminary data.</text>
</comment>
<organism evidence="1 2">
    <name type="scientific">Mycolicibacter acidiphilus</name>
    <dbReference type="NCBI Taxonomy" id="2835306"/>
    <lineage>
        <taxon>Bacteria</taxon>
        <taxon>Bacillati</taxon>
        <taxon>Actinomycetota</taxon>
        <taxon>Actinomycetes</taxon>
        <taxon>Mycobacteriales</taxon>
        <taxon>Mycobacteriaceae</taxon>
        <taxon>Mycolicibacter</taxon>
    </lineage>
</organism>
<gene>
    <name evidence="1" type="ORF">KIH27_18645</name>
</gene>
<evidence type="ECO:0000313" key="2">
    <source>
        <dbReference type="Proteomes" id="UP001519535"/>
    </source>
</evidence>
<accession>A0ABS5RRM8</accession>
<dbReference type="EMBL" id="JAHCLR010000050">
    <property type="protein sequence ID" value="MBS9535609.1"/>
    <property type="molecule type" value="Genomic_DNA"/>
</dbReference>
<proteinExistence type="predicted"/>
<dbReference type="RefSeq" id="WP_214094463.1">
    <property type="nucleotide sequence ID" value="NZ_JAHCLR010000050.1"/>
</dbReference>
<sequence length="46" mass="5195">MTELVGVRFHPEDMALVKQEAQRRGIGVAELLRCTVLDGLHHQRIA</sequence>
<dbReference type="Proteomes" id="UP001519535">
    <property type="component" value="Unassembled WGS sequence"/>
</dbReference>
<protein>
    <recommendedName>
        <fullName evidence="3">CopG family transcriptional regulator</fullName>
    </recommendedName>
</protein>
<evidence type="ECO:0000313" key="1">
    <source>
        <dbReference type="EMBL" id="MBS9535609.1"/>
    </source>
</evidence>
<name>A0ABS5RRM8_9MYCO</name>
<keyword evidence="2" id="KW-1185">Reference proteome</keyword>
<reference evidence="1 2" key="1">
    <citation type="submission" date="2021-05" db="EMBL/GenBank/DDBJ databases">
        <title>Mycobacterium acidophilum sp. nov., an extremely acid-tolerant member of the genus Mycobacterium.</title>
        <authorList>
            <person name="Xia J."/>
        </authorList>
    </citation>
    <scope>NUCLEOTIDE SEQUENCE [LARGE SCALE GENOMIC DNA]</scope>
    <source>
        <strain evidence="1 2">M1</strain>
    </source>
</reference>
<evidence type="ECO:0008006" key="3">
    <source>
        <dbReference type="Google" id="ProtNLM"/>
    </source>
</evidence>